<dbReference type="KEGG" id="fwa:DCMF_02420"/>
<gene>
    <name evidence="2" type="ORF">DCMF_02420</name>
</gene>
<keyword evidence="1" id="KW-1133">Transmembrane helix</keyword>
<reference evidence="2 3" key="1">
    <citation type="submission" date="2016-10" db="EMBL/GenBank/DDBJ databases">
        <title>Complete Genome Sequence of Peptococcaceae strain DCMF.</title>
        <authorList>
            <person name="Edwards R.J."/>
            <person name="Holland S.I."/>
            <person name="Deshpande N.P."/>
            <person name="Wong Y.K."/>
            <person name="Ertan H."/>
            <person name="Manefield M."/>
            <person name="Russell T.L."/>
            <person name="Lee M.J."/>
        </authorList>
    </citation>
    <scope>NUCLEOTIDE SEQUENCE [LARGE SCALE GENOMIC DNA]</scope>
    <source>
        <strain evidence="2 3">DCMF</strain>
    </source>
</reference>
<keyword evidence="1" id="KW-0472">Membrane</keyword>
<dbReference type="OrthoDB" id="8453416at2"/>
<organism evidence="2 3">
    <name type="scientific">Formimonas warabiya</name>
    <dbReference type="NCBI Taxonomy" id="1761012"/>
    <lineage>
        <taxon>Bacteria</taxon>
        <taxon>Bacillati</taxon>
        <taxon>Bacillota</taxon>
        <taxon>Clostridia</taxon>
        <taxon>Eubacteriales</taxon>
        <taxon>Peptococcaceae</taxon>
        <taxon>Candidatus Formimonas</taxon>
    </lineage>
</organism>
<proteinExistence type="predicted"/>
<dbReference type="AlphaFoldDB" id="A0A3G1KN06"/>
<keyword evidence="3" id="KW-1185">Reference proteome</keyword>
<evidence type="ECO:0000256" key="1">
    <source>
        <dbReference type="SAM" id="Phobius"/>
    </source>
</evidence>
<dbReference type="Proteomes" id="UP000323521">
    <property type="component" value="Chromosome"/>
</dbReference>
<evidence type="ECO:0000313" key="3">
    <source>
        <dbReference type="Proteomes" id="UP000323521"/>
    </source>
</evidence>
<protein>
    <submittedName>
        <fullName evidence="2">Uncharacterized protein</fullName>
    </submittedName>
</protein>
<evidence type="ECO:0000313" key="2">
    <source>
        <dbReference type="EMBL" id="ATW23800.1"/>
    </source>
</evidence>
<dbReference type="EMBL" id="CP017634">
    <property type="protein sequence ID" value="ATW23800.1"/>
    <property type="molecule type" value="Genomic_DNA"/>
</dbReference>
<keyword evidence="1" id="KW-0812">Transmembrane</keyword>
<sequence>MSVKPKQLIATILIIAAIIIVGAGLYVYRSIASISEMFKLNGQLQAEGYYMAEFEFKMLGCAYYLDKGQYITSLSRLNKLHKQMKTREGLIKVPNFADKKEEMDFYLSLQNPETGAFMDPSYPAFFYFEPTLNVVDHLKLLSQETGQPFQLKYPLKFLDQINTPEELKAVFDDLSSVGWIGSKLPKTNYITIAFYHNYDELERDKLYTFSPEWKQALLKWFYTNQDCKTGFWGPRMRNGGKLLYEGDLSSTYKIVQLFADEHGNNLHPQFPLRYKDEMLATILRKLSQPMPDDANLAEIHDWKLTRYHGIKLLTDYLWKGISTENKNAAKTFMENIVKSTFETSYLDNEGAFSYYPGSKQATLDGTGDAISLLDIVGALSKNRQRLLWGSPGQSIVDLGSSQISILHENDLNLLKNSPGLNSMRFFRSYPASGDFTSGVICLNYPKKTPIMDIMDLLPRVKKWVNTTPQNLGNWTSKEAVLQELAVLETEPVPVFREELPLKLLNEVLQDNGELTVIGFDVLQIPRYKVTLRLK</sequence>
<name>A0A3G1KN06_FORW1</name>
<accession>A0A3G1KN06</accession>
<feature type="transmembrane region" description="Helical" evidence="1">
    <location>
        <begin position="7"/>
        <end position="28"/>
    </location>
</feature>
<dbReference type="RefSeq" id="WP_148132964.1">
    <property type="nucleotide sequence ID" value="NZ_CP017634.1"/>
</dbReference>